<reference evidence="2" key="2">
    <citation type="submission" date="2025-08" db="UniProtKB">
        <authorList>
            <consortium name="Ensembl"/>
        </authorList>
    </citation>
    <scope>IDENTIFICATION</scope>
</reference>
<evidence type="ECO:0000313" key="3">
    <source>
        <dbReference type="Proteomes" id="UP000005225"/>
    </source>
</evidence>
<dbReference type="Proteomes" id="UP000005225">
    <property type="component" value="Unassembled WGS sequence"/>
</dbReference>
<protein>
    <submittedName>
        <fullName evidence="2">Family with sequence similarity 227 member A</fullName>
    </submittedName>
</protein>
<dbReference type="STRING" id="30611.ENSOGAP00000016555"/>
<dbReference type="Ensembl" id="ENSOGAT00000032026.1">
    <property type="protein sequence ID" value="ENSOGAP00000016555.1"/>
    <property type="gene ID" value="ENSOGAG00000032247.1"/>
</dbReference>
<reference evidence="3" key="1">
    <citation type="submission" date="2011-03" db="EMBL/GenBank/DDBJ databases">
        <title>Version 3 of the genome sequence of Otolemur garnettii (Bushbaby).</title>
        <authorList>
            <consortium name="The Broad Institute Genome Sequencing Platform"/>
            <person name="Di Palma F."/>
            <person name="Johnson J."/>
            <person name="Lander E.S."/>
            <person name="Lindblad-Toh K."/>
            <person name="Jaffe D.B."/>
            <person name="Gnerre S."/>
            <person name="MacCallum I."/>
            <person name="Przybylski D."/>
            <person name="Ribeiro F.J."/>
            <person name="Burton J.N."/>
            <person name="Walker B.J."/>
            <person name="Sharpe T."/>
            <person name="Hall G."/>
        </authorList>
    </citation>
    <scope>NUCLEOTIDE SEQUENCE [LARGE SCALE GENOMIC DNA]</scope>
</reference>
<dbReference type="EMBL" id="AAQR03016220">
    <property type="status" value="NOT_ANNOTATED_CDS"/>
    <property type="molecule type" value="Genomic_DNA"/>
</dbReference>
<accession>H0XKB5</accession>
<dbReference type="InterPro" id="IPR029417">
    <property type="entry name" value="FAM227"/>
</dbReference>
<dbReference type="PANTHER" id="PTHR33560">
    <property type="entry name" value="PROTEIN FAM227B"/>
    <property type="match status" value="1"/>
</dbReference>
<dbReference type="PANTHER" id="PTHR33560:SF1">
    <property type="entry name" value="PROTEIN FAM227A"/>
    <property type="match status" value="1"/>
</dbReference>
<dbReference type="Pfam" id="PF14922">
    <property type="entry name" value="FWWh"/>
    <property type="match status" value="1"/>
</dbReference>
<dbReference type="EMBL" id="AAQR03016218">
    <property type="status" value="NOT_ANNOTATED_CDS"/>
    <property type="molecule type" value="Genomic_DNA"/>
</dbReference>
<evidence type="ECO:0000256" key="1">
    <source>
        <dbReference type="ARBA" id="ARBA00008666"/>
    </source>
</evidence>
<dbReference type="GeneTree" id="ENSGT00940000162433"/>
<dbReference type="EMBL" id="AAQR03016223">
    <property type="status" value="NOT_ANNOTATED_CDS"/>
    <property type="molecule type" value="Genomic_DNA"/>
</dbReference>
<dbReference type="OMA" id="TAKEHHF"/>
<dbReference type="InParanoid" id="H0XKB5"/>
<comment type="similarity">
    <text evidence="1">Belongs to the FAM227 family.</text>
</comment>
<dbReference type="FunCoup" id="H0XKB5">
    <property type="interactions" value="52"/>
</dbReference>
<dbReference type="EMBL" id="AAQR03016221">
    <property type="status" value="NOT_ANNOTATED_CDS"/>
    <property type="molecule type" value="Genomic_DNA"/>
</dbReference>
<dbReference type="EMBL" id="AAQR03016219">
    <property type="status" value="NOT_ANNOTATED_CDS"/>
    <property type="molecule type" value="Genomic_DNA"/>
</dbReference>
<reference evidence="2" key="3">
    <citation type="submission" date="2025-09" db="UniProtKB">
        <authorList>
            <consortium name="Ensembl"/>
        </authorList>
    </citation>
    <scope>IDENTIFICATION</scope>
</reference>
<dbReference type="HOGENOM" id="CLU_028274_2_0_1"/>
<evidence type="ECO:0000313" key="2">
    <source>
        <dbReference type="Ensembl" id="ENSOGAP00000016555.1"/>
    </source>
</evidence>
<name>H0XKB5_OTOGA</name>
<proteinExistence type="inferred from homology"/>
<dbReference type="EMBL" id="AAQR03016217">
    <property type="status" value="NOT_ANNOTATED_CDS"/>
    <property type="molecule type" value="Genomic_DNA"/>
</dbReference>
<dbReference type="eggNOG" id="ENOG502QR30">
    <property type="taxonomic scope" value="Eukaryota"/>
</dbReference>
<sequence length="609" mass="71029">MEIINVNALPIIPLDDPLTISCIARKTKGGAVRKSLEDNPPSCIIGSIHQVNQKIGEIDLTFNPMANSLAIEKFELEKKALRKKNYGSPGDRVPKSQHYCQLSEFKIARSHIIKRESAHSHSFKKLFFVSSWNARGPGVLPNGCALVRVEDGGSVPRPRRTCEHRQSFCSEKELGKFLSSPAPRAMWLDSFWWIFHERYQPNKEVQDELFDRIAQGYACLLLNTQRSHYEEALLKSLPSLLSKGLYTSFCCCFPQSWFNTHEFKFAICSTMSLWIAASICPCLQSYNNWDYSELDPERFRTEELLLQRKKMMKRKDFSFLTSKSFSHQKLHSRKFYCPMESSNINIFYEKGPSAKWRSEGSFLRHTITKGHPKPTLVLRKATQQVKRISAAREYEMFHKSSCPACKIPPLTTNLFNVYGKSPLIVYFLQNYSHLQLSGEDMLVIRREQTNKATESTLTFDNVISLTLSSMRNRRNKFNKLYQLHWNEWTYFDDYLKKVQNNFFREVKNIDQREAEMQKENQMFLPGPSALGVNEEFLEKKLKGSYQREIQVRSDKIHGNIRSMNRKEKLEREREEKQKLISPLPYPDCKFCYNLDLRNPYRISALSTSR</sequence>
<organism evidence="2 3">
    <name type="scientific">Otolemur garnettii</name>
    <name type="common">Small-eared galago</name>
    <name type="synonym">Garnett's greater bushbaby</name>
    <dbReference type="NCBI Taxonomy" id="30611"/>
    <lineage>
        <taxon>Eukaryota</taxon>
        <taxon>Metazoa</taxon>
        <taxon>Chordata</taxon>
        <taxon>Craniata</taxon>
        <taxon>Vertebrata</taxon>
        <taxon>Euteleostomi</taxon>
        <taxon>Mammalia</taxon>
        <taxon>Eutheria</taxon>
        <taxon>Euarchontoglires</taxon>
        <taxon>Primates</taxon>
        <taxon>Strepsirrhini</taxon>
        <taxon>Lorisiformes</taxon>
        <taxon>Galagidae</taxon>
        <taxon>Otolemur</taxon>
    </lineage>
</organism>
<dbReference type="AlphaFoldDB" id="H0XKB5"/>
<dbReference type="EMBL" id="AAQR03016222">
    <property type="status" value="NOT_ANNOTATED_CDS"/>
    <property type="molecule type" value="Genomic_DNA"/>
</dbReference>
<keyword evidence="3" id="KW-1185">Reference proteome</keyword>